<dbReference type="GO" id="GO:0000166">
    <property type="term" value="F:nucleotide binding"/>
    <property type="evidence" value="ECO:0007669"/>
    <property type="project" value="UniProtKB-KW"/>
</dbReference>
<evidence type="ECO:0000256" key="7">
    <source>
        <dbReference type="ARBA" id="ARBA00023273"/>
    </source>
</evidence>
<dbReference type="VEuPathDB" id="FungiDB:AMAG_20575"/>
<dbReference type="InterPro" id="IPR026983">
    <property type="entry name" value="DHC"/>
</dbReference>
<dbReference type="GO" id="GO:0051959">
    <property type="term" value="F:dynein light intermediate chain binding"/>
    <property type="evidence" value="ECO:0007669"/>
    <property type="project" value="InterPro"/>
</dbReference>
<dbReference type="PANTHER" id="PTHR45703:SF1">
    <property type="entry name" value="DYNEINS HEAVY CHAIN"/>
    <property type="match status" value="1"/>
</dbReference>
<dbReference type="OrthoDB" id="447173at2759"/>
<dbReference type="InterPro" id="IPR013602">
    <property type="entry name" value="Dynein_heavy_linker"/>
</dbReference>
<organism evidence="9 10">
    <name type="scientific">Allomyces macrogynus (strain ATCC 38327)</name>
    <name type="common">Allomyces javanicus var. macrogynus</name>
    <dbReference type="NCBI Taxonomy" id="578462"/>
    <lineage>
        <taxon>Eukaryota</taxon>
        <taxon>Fungi</taxon>
        <taxon>Fungi incertae sedis</taxon>
        <taxon>Blastocladiomycota</taxon>
        <taxon>Blastocladiomycetes</taxon>
        <taxon>Blastocladiales</taxon>
        <taxon>Blastocladiaceae</taxon>
        <taxon>Allomyces</taxon>
    </lineage>
</organism>
<evidence type="ECO:0000256" key="5">
    <source>
        <dbReference type="ARBA" id="ARBA00023054"/>
    </source>
</evidence>
<evidence type="ECO:0000256" key="6">
    <source>
        <dbReference type="ARBA" id="ARBA00023212"/>
    </source>
</evidence>
<dbReference type="GO" id="GO:0042995">
    <property type="term" value="C:cell projection"/>
    <property type="evidence" value="ECO:0007669"/>
    <property type="project" value="UniProtKB-SubCell"/>
</dbReference>
<keyword evidence="6" id="KW-0206">Cytoskeleton</keyword>
<comment type="subcellular location">
    <subcellularLocation>
        <location evidence="2">Cell projection</location>
    </subcellularLocation>
    <subcellularLocation>
        <location evidence="1">Cytoplasm</location>
        <location evidence="1">Cytoskeleton</location>
    </subcellularLocation>
</comment>
<evidence type="ECO:0000256" key="2">
    <source>
        <dbReference type="ARBA" id="ARBA00004316"/>
    </source>
</evidence>
<dbReference type="AlphaFoldDB" id="A0A0L0TCI2"/>
<sequence>MRHLALDHHVLAATAMPNLLDRLTQSNEELELIQRGLNHYLEVKRLYFPRFFFLSNDEMLEILSETRDPLRVQPHLKKCFEGINSLKFEENLDITGMYSNLKEFITFPKKISTADANGAVEKWLLDVEKSMLLSVFEVVQKAFLGYKDGERDSWVLQWPGQAVLTISQVFWTREVE</sequence>
<evidence type="ECO:0000256" key="1">
    <source>
        <dbReference type="ARBA" id="ARBA00004245"/>
    </source>
</evidence>
<evidence type="ECO:0000313" key="9">
    <source>
        <dbReference type="EMBL" id="KNE72416.1"/>
    </source>
</evidence>
<dbReference type="EMBL" id="GG745379">
    <property type="protein sequence ID" value="KNE72416.1"/>
    <property type="molecule type" value="Genomic_DNA"/>
</dbReference>
<evidence type="ECO:0000259" key="8">
    <source>
        <dbReference type="Pfam" id="PF08393"/>
    </source>
</evidence>
<dbReference type="InterPro" id="IPR042222">
    <property type="entry name" value="Dynein_2_N"/>
</dbReference>
<dbReference type="GO" id="GO:0030286">
    <property type="term" value="C:dynein complex"/>
    <property type="evidence" value="ECO:0007669"/>
    <property type="project" value="InterPro"/>
</dbReference>
<keyword evidence="4" id="KW-0547">Nucleotide-binding</keyword>
<name>A0A0L0TCI2_ALLM3</name>
<dbReference type="PANTHER" id="PTHR45703">
    <property type="entry name" value="DYNEIN HEAVY CHAIN"/>
    <property type="match status" value="1"/>
</dbReference>
<feature type="non-terminal residue" evidence="9">
    <location>
        <position position="176"/>
    </location>
</feature>
<feature type="domain" description="Dynein heavy chain linker" evidence="8">
    <location>
        <begin position="1"/>
        <end position="142"/>
    </location>
</feature>
<dbReference type="GO" id="GO:0007018">
    <property type="term" value="P:microtubule-based movement"/>
    <property type="evidence" value="ECO:0007669"/>
    <property type="project" value="InterPro"/>
</dbReference>
<keyword evidence="5" id="KW-0175">Coiled coil</keyword>
<evidence type="ECO:0000256" key="4">
    <source>
        <dbReference type="ARBA" id="ARBA00022741"/>
    </source>
</evidence>
<accession>A0A0L0TCI2</accession>
<dbReference type="Proteomes" id="UP000054350">
    <property type="component" value="Unassembled WGS sequence"/>
</dbReference>
<dbReference type="Pfam" id="PF08393">
    <property type="entry name" value="DHC_N2"/>
    <property type="match status" value="1"/>
</dbReference>
<dbReference type="Gene3D" id="1.20.58.1120">
    <property type="match status" value="1"/>
</dbReference>
<dbReference type="eggNOG" id="KOG3595">
    <property type="taxonomic scope" value="Eukaryota"/>
</dbReference>
<reference evidence="9 10" key="1">
    <citation type="submission" date="2009-11" db="EMBL/GenBank/DDBJ databases">
        <title>Annotation of Allomyces macrogynus ATCC 38327.</title>
        <authorList>
            <consortium name="The Broad Institute Genome Sequencing Platform"/>
            <person name="Russ C."/>
            <person name="Cuomo C."/>
            <person name="Burger G."/>
            <person name="Gray M.W."/>
            <person name="Holland P.W.H."/>
            <person name="King N."/>
            <person name="Lang F.B.F."/>
            <person name="Roger A.J."/>
            <person name="Ruiz-Trillo I."/>
            <person name="Young S.K."/>
            <person name="Zeng Q."/>
            <person name="Gargeya S."/>
            <person name="Fitzgerald M."/>
            <person name="Haas B."/>
            <person name="Abouelleil A."/>
            <person name="Alvarado L."/>
            <person name="Arachchi H.M."/>
            <person name="Berlin A."/>
            <person name="Chapman S.B."/>
            <person name="Gearin G."/>
            <person name="Goldberg J."/>
            <person name="Griggs A."/>
            <person name="Gujja S."/>
            <person name="Hansen M."/>
            <person name="Heiman D."/>
            <person name="Howarth C."/>
            <person name="Larimer J."/>
            <person name="Lui A."/>
            <person name="MacDonald P.J.P."/>
            <person name="McCowen C."/>
            <person name="Montmayeur A."/>
            <person name="Murphy C."/>
            <person name="Neiman D."/>
            <person name="Pearson M."/>
            <person name="Priest M."/>
            <person name="Roberts A."/>
            <person name="Saif S."/>
            <person name="Shea T."/>
            <person name="Sisk P."/>
            <person name="Stolte C."/>
            <person name="Sykes S."/>
            <person name="Wortman J."/>
            <person name="Nusbaum C."/>
            <person name="Birren B."/>
        </authorList>
    </citation>
    <scope>NUCLEOTIDE SEQUENCE [LARGE SCALE GENOMIC DNA]</scope>
    <source>
        <strain evidence="9 10">ATCC 38327</strain>
    </source>
</reference>
<dbReference type="Gene3D" id="1.20.140.100">
    <property type="entry name" value="Dynein heavy chain, N-terminal domain 2"/>
    <property type="match status" value="1"/>
</dbReference>
<dbReference type="GO" id="GO:0045505">
    <property type="term" value="F:dynein intermediate chain binding"/>
    <property type="evidence" value="ECO:0007669"/>
    <property type="project" value="InterPro"/>
</dbReference>
<protein>
    <recommendedName>
        <fullName evidence="8">Dynein heavy chain linker domain-containing protein</fullName>
    </recommendedName>
</protein>
<evidence type="ECO:0000256" key="3">
    <source>
        <dbReference type="ARBA" id="ARBA00022490"/>
    </source>
</evidence>
<dbReference type="STRING" id="578462.A0A0L0TCI2"/>
<keyword evidence="3" id="KW-0963">Cytoplasm</keyword>
<dbReference type="Gene3D" id="3.20.180.20">
    <property type="entry name" value="Dynein heavy chain, N-terminal domain 2"/>
    <property type="match status" value="1"/>
</dbReference>
<reference evidence="10" key="2">
    <citation type="submission" date="2009-11" db="EMBL/GenBank/DDBJ databases">
        <title>The Genome Sequence of Allomyces macrogynus strain ATCC 38327.</title>
        <authorList>
            <consortium name="The Broad Institute Genome Sequencing Platform"/>
            <person name="Russ C."/>
            <person name="Cuomo C."/>
            <person name="Shea T."/>
            <person name="Young S.K."/>
            <person name="Zeng Q."/>
            <person name="Koehrsen M."/>
            <person name="Haas B."/>
            <person name="Borodovsky M."/>
            <person name="Guigo R."/>
            <person name="Alvarado L."/>
            <person name="Berlin A."/>
            <person name="Borenstein D."/>
            <person name="Chen Z."/>
            <person name="Engels R."/>
            <person name="Freedman E."/>
            <person name="Gellesch M."/>
            <person name="Goldberg J."/>
            <person name="Griggs A."/>
            <person name="Gujja S."/>
            <person name="Heiman D."/>
            <person name="Hepburn T."/>
            <person name="Howarth C."/>
            <person name="Jen D."/>
            <person name="Larson L."/>
            <person name="Lewis B."/>
            <person name="Mehta T."/>
            <person name="Park D."/>
            <person name="Pearson M."/>
            <person name="Roberts A."/>
            <person name="Saif S."/>
            <person name="Shenoy N."/>
            <person name="Sisk P."/>
            <person name="Stolte C."/>
            <person name="Sykes S."/>
            <person name="Walk T."/>
            <person name="White J."/>
            <person name="Yandava C."/>
            <person name="Burger G."/>
            <person name="Gray M.W."/>
            <person name="Holland P.W.H."/>
            <person name="King N."/>
            <person name="Lang F.B.F."/>
            <person name="Roger A.J."/>
            <person name="Ruiz-Trillo I."/>
            <person name="Lander E."/>
            <person name="Nusbaum C."/>
        </authorList>
    </citation>
    <scope>NUCLEOTIDE SEQUENCE [LARGE SCALE GENOMIC DNA]</scope>
    <source>
        <strain evidence="10">ATCC 38327</strain>
    </source>
</reference>
<dbReference type="InterPro" id="IPR042228">
    <property type="entry name" value="Dynein_linker_3"/>
</dbReference>
<evidence type="ECO:0000313" key="10">
    <source>
        <dbReference type="Proteomes" id="UP000054350"/>
    </source>
</evidence>
<gene>
    <name evidence="9" type="ORF">AMAG_20575</name>
</gene>
<keyword evidence="10" id="KW-1185">Reference proteome</keyword>
<proteinExistence type="predicted"/>
<keyword evidence="7" id="KW-0966">Cell projection</keyword>
<dbReference type="FunFam" id="3.20.180.20:FF:000003">
    <property type="entry name" value="Dynein heavy chain 12, axonemal"/>
    <property type="match status" value="1"/>
</dbReference>